<dbReference type="Proteomes" id="UP001560045">
    <property type="component" value="Unassembled WGS sequence"/>
</dbReference>
<evidence type="ECO:0008006" key="4">
    <source>
        <dbReference type="Google" id="ProtNLM"/>
    </source>
</evidence>
<evidence type="ECO:0000256" key="1">
    <source>
        <dbReference type="SAM" id="Phobius"/>
    </source>
</evidence>
<name>A0ABV3XB42_9ACTN</name>
<evidence type="ECO:0000313" key="3">
    <source>
        <dbReference type="Proteomes" id="UP001560045"/>
    </source>
</evidence>
<protein>
    <recommendedName>
        <fullName evidence="4">Mce-associated membrane protein</fullName>
    </recommendedName>
</protein>
<gene>
    <name evidence="2" type="ORF">ABQ292_05220</name>
</gene>
<keyword evidence="3" id="KW-1185">Reference proteome</keyword>
<keyword evidence="1" id="KW-0472">Membrane</keyword>
<proteinExistence type="predicted"/>
<reference evidence="2 3" key="1">
    <citation type="submission" date="2024-06" db="EMBL/GenBank/DDBJ databases">
        <title>Draft genome sequence of Geodermatophilus badlandi, a novel member of the Geodermatophilaceae isolated from badland sedimentary rocks in the Red desert, Wyoming, USA.</title>
        <authorList>
            <person name="Ben Tekaya S."/>
            <person name="Nouioui I."/>
            <person name="Flores G.M."/>
            <person name="Shaal M.N."/>
            <person name="Bredoire F."/>
            <person name="Basile F."/>
            <person name="Van Diepen L."/>
            <person name="Ward N.L."/>
        </authorList>
    </citation>
    <scope>NUCLEOTIDE SEQUENCE [LARGE SCALE GENOMIC DNA]</scope>
    <source>
        <strain evidence="2 3">WL48A</strain>
    </source>
</reference>
<keyword evidence="1" id="KW-1133">Transmembrane helix</keyword>
<keyword evidence="1" id="KW-0812">Transmembrane</keyword>
<dbReference type="RefSeq" id="WP_369203949.1">
    <property type="nucleotide sequence ID" value="NZ_JBFNXQ010000009.1"/>
</dbReference>
<organism evidence="2 3">
    <name type="scientific">Geodermatophilus maliterrae</name>
    <dbReference type="NCBI Taxonomy" id="3162531"/>
    <lineage>
        <taxon>Bacteria</taxon>
        <taxon>Bacillati</taxon>
        <taxon>Actinomycetota</taxon>
        <taxon>Actinomycetes</taxon>
        <taxon>Geodermatophilales</taxon>
        <taxon>Geodermatophilaceae</taxon>
        <taxon>Geodermatophilus</taxon>
    </lineage>
</organism>
<accession>A0ABV3XB42</accession>
<evidence type="ECO:0000313" key="2">
    <source>
        <dbReference type="EMBL" id="MEX5717769.1"/>
    </source>
</evidence>
<sequence length="211" mass="23233">MSSASGGGATVEEREGVKNRRQDWRSALIGAASGLVATAIAFGGVLYGTNVTADRDDDRSNREFLQTQRIAVYGEYLTAVDDSYSLMRPWIPDPFVVATIREVRDFQTPSDEESRAIYESIQRLNTIVGRLQVVGGAEVYEIASHLRSDLNAGMNTIAHVTGCKTQENIPEDVCARDQFLKGGQAYWPDDDFQSDREEYLEAAQGQLGVSD</sequence>
<dbReference type="EMBL" id="JBFNXQ010000009">
    <property type="protein sequence ID" value="MEX5717769.1"/>
    <property type="molecule type" value="Genomic_DNA"/>
</dbReference>
<comment type="caution">
    <text evidence="2">The sequence shown here is derived from an EMBL/GenBank/DDBJ whole genome shotgun (WGS) entry which is preliminary data.</text>
</comment>
<feature type="transmembrane region" description="Helical" evidence="1">
    <location>
        <begin position="27"/>
        <end position="47"/>
    </location>
</feature>